<proteinExistence type="predicted"/>
<keyword evidence="2" id="KW-0479">Metal-binding</keyword>
<dbReference type="Proteomes" id="UP000248021">
    <property type="component" value="Unassembled WGS sequence"/>
</dbReference>
<dbReference type="AlphaFoldDB" id="A0A2V3U4G8"/>
<reference evidence="6 7" key="1">
    <citation type="submission" date="2018-05" db="EMBL/GenBank/DDBJ databases">
        <title>Genomic Encyclopedia of Type Strains, Phase IV (KMG-IV): sequencing the most valuable type-strain genomes for metagenomic binning, comparative biology and taxonomic classification.</title>
        <authorList>
            <person name="Goeker M."/>
        </authorList>
    </citation>
    <scope>NUCLEOTIDE SEQUENCE [LARGE SCALE GENOMIC DNA]</scope>
    <source>
        <strain evidence="6 7">DSM 6462</strain>
    </source>
</reference>
<evidence type="ECO:0000313" key="7">
    <source>
        <dbReference type="Proteomes" id="UP000248021"/>
    </source>
</evidence>
<comment type="caution">
    <text evidence="6">The sequence shown here is derived from an EMBL/GenBank/DDBJ whole genome shotgun (WGS) entry which is preliminary data.</text>
</comment>
<keyword evidence="7" id="KW-1185">Reference proteome</keyword>
<evidence type="ECO:0000256" key="2">
    <source>
        <dbReference type="ARBA" id="ARBA00022723"/>
    </source>
</evidence>
<dbReference type="GO" id="GO:0046872">
    <property type="term" value="F:metal ion binding"/>
    <property type="evidence" value="ECO:0007669"/>
    <property type="project" value="UniProtKB-KW"/>
</dbReference>
<dbReference type="RefSeq" id="WP_110375790.1">
    <property type="nucleotide sequence ID" value="NZ_CAKNFM010000006.1"/>
</dbReference>
<dbReference type="SUPFAM" id="SSF51905">
    <property type="entry name" value="FAD/NAD(P)-binding domain"/>
    <property type="match status" value="1"/>
</dbReference>
<dbReference type="PRINTS" id="PR00411">
    <property type="entry name" value="PNDRDTASEI"/>
</dbReference>
<keyword evidence="3" id="KW-0560">Oxidoreductase</keyword>
<evidence type="ECO:0000256" key="5">
    <source>
        <dbReference type="ARBA" id="ARBA00023014"/>
    </source>
</evidence>
<dbReference type="Pfam" id="PF12831">
    <property type="entry name" value="FAD_oxidored"/>
    <property type="match status" value="1"/>
</dbReference>
<gene>
    <name evidence="6" type="ORF">C7450_107218</name>
</gene>
<name>A0A2V3U4G8_9HYPH</name>
<dbReference type="OrthoDB" id="9777740at2"/>
<accession>A0A2V3U4G8</accession>
<keyword evidence="1" id="KW-0004">4Fe-4S</keyword>
<keyword evidence="5" id="KW-0411">Iron-sulfur</keyword>
<dbReference type="InterPro" id="IPR036188">
    <property type="entry name" value="FAD/NAD-bd_sf"/>
</dbReference>
<dbReference type="InterPro" id="IPR039650">
    <property type="entry name" value="HdrA-like"/>
</dbReference>
<evidence type="ECO:0000256" key="3">
    <source>
        <dbReference type="ARBA" id="ARBA00023002"/>
    </source>
</evidence>
<evidence type="ECO:0000256" key="4">
    <source>
        <dbReference type="ARBA" id="ARBA00023004"/>
    </source>
</evidence>
<protein>
    <submittedName>
        <fullName evidence="6">FAD dependent oxidoreductase</fullName>
    </submittedName>
</protein>
<dbReference type="PANTHER" id="PTHR43498:SF1">
    <property type="entry name" value="COB--COM HETERODISULFIDE REDUCTASE IRON-SULFUR SUBUNIT A"/>
    <property type="match status" value="1"/>
</dbReference>
<sequence length="455" mass="48389">MQYSRSLGVSASPDVLVCGAGCAGTVAAIAAAREGASVLLIERFGFSGGYITGVIGASFDGFVDLRSGLPVVGGIVEEFARGATGGGSDVMTRAFSPSNELRELRDTPNRNKIRFNLEGFKRQADRMFAESGAKVLYYTQVVDVICKGGRVEGVVIANKAGLSVVTPKMVVDATGDADAAAYAGADFDMDDEMQPMSLHFRIGNVHIDKDTRDQCSAALKEAHRKRDLALYGGPWIGRLEADSEVYVNACRAAGSGINPEDLTRAEVQGRIDAALMFDLFKRHVPAFKDSYLSSTGPFAGVRETRRIAGDSRLTGDDIDQQRSQKDVIALGCWWRDRHPKHASGYHMHEIVRPYDIGYGTLLPRGIDNMLVAGRCHSADGSALASSRVTVTAMAMGQAAGTAAALACAKGTSTRGFKVSELQSRLLANGAVILDRAEKVLSVGDGMDDVPASAVR</sequence>
<dbReference type="Gene3D" id="3.50.50.60">
    <property type="entry name" value="FAD/NAD(P)-binding domain"/>
    <property type="match status" value="1"/>
</dbReference>
<keyword evidence="4" id="KW-0408">Iron</keyword>
<dbReference type="GO" id="GO:0051539">
    <property type="term" value="F:4 iron, 4 sulfur cluster binding"/>
    <property type="evidence" value="ECO:0007669"/>
    <property type="project" value="UniProtKB-KW"/>
</dbReference>
<evidence type="ECO:0000313" key="6">
    <source>
        <dbReference type="EMBL" id="PXW57178.1"/>
    </source>
</evidence>
<organism evidence="6 7">
    <name type="scientific">Chelatococcus asaccharovorans</name>
    <dbReference type="NCBI Taxonomy" id="28210"/>
    <lineage>
        <taxon>Bacteria</taxon>
        <taxon>Pseudomonadati</taxon>
        <taxon>Pseudomonadota</taxon>
        <taxon>Alphaproteobacteria</taxon>
        <taxon>Hyphomicrobiales</taxon>
        <taxon>Chelatococcaceae</taxon>
        <taxon>Chelatococcus</taxon>
    </lineage>
</organism>
<dbReference type="EMBL" id="QJJK01000007">
    <property type="protein sequence ID" value="PXW57178.1"/>
    <property type="molecule type" value="Genomic_DNA"/>
</dbReference>
<dbReference type="GO" id="GO:0016491">
    <property type="term" value="F:oxidoreductase activity"/>
    <property type="evidence" value="ECO:0007669"/>
    <property type="project" value="UniProtKB-KW"/>
</dbReference>
<dbReference type="PANTHER" id="PTHR43498">
    <property type="entry name" value="FERREDOXIN:COB-COM HETERODISULFIDE REDUCTASE SUBUNIT A"/>
    <property type="match status" value="1"/>
</dbReference>
<evidence type="ECO:0000256" key="1">
    <source>
        <dbReference type="ARBA" id="ARBA00022485"/>
    </source>
</evidence>